<evidence type="ECO:0000256" key="3">
    <source>
        <dbReference type="ARBA" id="ARBA00022448"/>
    </source>
</evidence>
<keyword evidence="8 9" id="KW-0472">Membrane</keyword>
<protein>
    <submittedName>
        <fullName evidence="11">Chemotaxis protein MotA</fullName>
    </submittedName>
</protein>
<dbReference type="Pfam" id="PF01618">
    <property type="entry name" value="MotA_ExbB"/>
    <property type="match status" value="1"/>
</dbReference>
<evidence type="ECO:0000256" key="5">
    <source>
        <dbReference type="ARBA" id="ARBA00022692"/>
    </source>
</evidence>
<dbReference type="STRING" id="1121393.SAMN02745216_01228"/>
<comment type="subcellular location">
    <subcellularLocation>
        <location evidence="1">Cell membrane</location>
        <topology evidence="1">Multi-pass membrane protein</topology>
    </subcellularLocation>
</comment>
<dbReference type="GO" id="GO:0005886">
    <property type="term" value="C:plasma membrane"/>
    <property type="evidence" value="ECO:0007669"/>
    <property type="project" value="UniProtKB-SubCell"/>
</dbReference>
<name>A0A1M6HHS8_9BACT</name>
<keyword evidence="4" id="KW-1003">Cell membrane</keyword>
<dbReference type="OrthoDB" id="9806929at2"/>
<evidence type="ECO:0000256" key="9">
    <source>
        <dbReference type="SAM" id="Phobius"/>
    </source>
</evidence>
<evidence type="ECO:0000256" key="4">
    <source>
        <dbReference type="ARBA" id="ARBA00022475"/>
    </source>
</evidence>
<keyword evidence="6" id="KW-0283">Flagellar rotation</keyword>
<comment type="similarity">
    <text evidence="2">Belongs to the MotA family.</text>
</comment>
<proteinExistence type="inferred from homology"/>
<dbReference type="PANTHER" id="PTHR30433:SF2">
    <property type="entry name" value="MOTILITY PROTEIN A"/>
    <property type="match status" value="1"/>
</dbReference>
<evidence type="ECO:0000256" key="8">
    <source>
        <dbReference type="ARBA" id="ARBA00023136"/>
    </source>
</evidence>
<dbReference type="PROSITE" id="PS01307">
    <property type="entry name" value="MOTA"/>
    <property type="match status" value="1"/>
</dbReference>
<evidence type="ECO:0000256" key="6">
    <source>
        <dbReference type="ARBA" id="ARBA00022779"/>
    </source>
</evidence>
<keyword evidence="5 9" id="KW-0812">Transmembrane</keyword>
<keyword evidence="12" id="KW-1185">Reference proteome</keyword>
<evidence type="ECO:0000256" key="2">
    <source>
        <dbReference type="ARBA" id="ARBA00008038"/>
    </source>
</evidence>
<dbReference type="AlphaFoldDB" id="A0A1M6HHS8"/>
<dbReference type="Proteomes" id="UP000183994">
    <property type="component" value="Unassembled WGS sequence"/>
</dbReference>
<evidence type="ECO:0000313" key="11">
    <source>
        <dbReference type="EMBL" id="SHJ21761.1"/>
    </source>
</evidence>
<dbReference type="PANTHER" id="PTHR30433">
    <property type="entry name" value="CHEMOTAXIS PROTEIN MOTA"/>
    <property type="match status" value="1"/>
</dbReference>
<dbReference type="EMBL" id="FQZU01000005">
    <property type="protein sequence ID" value="SHJ21761.1"/>
    <property type="molecule type" value="Genomic_DNA"/>
</dbReference>
<dbReference type="GO" id="GO:0071978">
    <property type="term" value="P:bacterial-type flagellum-dependent swarming motility"/>
    <property type="evidence" value="ECO:0007669"/>
    <property type="project" value="InterPro"/>
</dbReference>
<feature type="transmembrane region" description="Helical" evidence="9">
    <location>
        <begin position="143"/>
        <end position="167"/>
    </location>
</feature>
<accession>A0A1M6HHS8</accession>
<evidence type="ECO:0000256" key="1">
    <source>
        <dbReference type="ARBA" id="ARBA00004651"/>
    </source>
</evidence>
<dbReference type="GO" id="GO:0006935">
    <property type="term" value="P:chemotaxis"/>
    <property type="evidence" value="ECO:0007669"/>
    <property type="project" value="InterPro"/>
</dbReference>
<organism evidence="11 12">
    <name type="scientific">Desulfatibacillum alkenivorans DSM 16219</name>
    <dbReference type="NCBI Taxonomy" id="1121393"/>
    <lineage>
        <taxon>Bacteria</taxon>
        <taxon>Pseudomonadati</taxon>
        <taxon>Thermodesulfobacteriota</taxon>
        <taxon>Desulfobacteria</taxon>
        <taxon>Desulfobacterales</taxon>
        <taxon>Desulfatibacillaceae</taxon>
        <taxon>Desulfatibacillum</taxon>
    </lineage>
</organism>
<evidence type="ECO:0000256" key="7">
    <source>
        <dbReference type="ARBA" id="ARBA00022989"/>
    </source>
</evidence>
<feature type="transmembrane region" description="Helical" evidence="9">
    <location>
        <begin position="179"/>
        <end position="203"/>
    </location>
</feature>
<dbReference type="InterPro" id="IPR002898">
    <property type="entry name" value="MotA_ExbB_proton_chnl"/>
</dbReference>
<reference evidence="12" key="1">
    <citation type="submission" date="2016-11" db="EMBL/GenBank/DDBJ databases">
        <authorList>
            <person name="Varghese N."/>
            <person name="Submissions S."/>
        </authorList>
    </citation>
    <scope>NUCLEOTIDE SEQUENCE [LARGE SCALE GENOMIC DNA]</scope>
    <source>
        <strain evidence="12">DSM 16219</strain>
    </source>
</reference>
<feature type="domain" description="MotA/TolQ/ExbB proton channel" evidence="10">
    <location>
        <begin position="99"/>
        <end position="217"/>
    </location>
</feature>
<keyword evidence="3" id="KW-0813">Transport</keyword>
<evidence type="ECO:0000259" key="10">
    <source>
        <dbReference type="Pfam" id="PF01618"/>
    </source>
</evidence>
<dbReference type="InterPro" id="IPR000540">
    <property type="entry name" value="Flag_MotA_CS"/>
</dbReference>
<keyword evidence="7 9" id="KW-1133">Transmembrane helix</keyword>
<dbReference type="RefSeq" id="WP_073474021.1">
    <property type="nucleotide sequence ID" value="NZ_FQZU01000005.1"/>
</dbReference>
<gene>
    <name evidence="11" type="ORF">SAMN02745216_01228</name>
</gene>
<sequence length="253" mass="27135">MDIATILGVVGSFVLVVLAIGPSGLGAFINVPSLIIVVGGTMGATMINYPLKEILGIVGVAMKTVFAKEASAKDTIAKFMDFAQKARREGILSLEGDIKELEDEFMKKGIQLAIDGLEPNAIREIMETEINYTMNRHKLGADLFTTIGTFAPALGMVGTLIGLVQMLQSMEDPSSIGPAMAVALLTTFYGAILANIICMPVAGKLKMRSTQEMEVRELVVEGVLSLSSGENPRIVEQKLACFLPPKQRELSED</sequence>
<feature type="transmembrane region" description="Helical" evidence="9">
    <location>
        <begin position="29"/>
        <end position="49"/>
    </location>
</feature>
<evidence type="ECO:0000313" key="12">
    <source>
        <dbReference type="Proteomes" id="UP000183994"/>
    </source>
</evidence>
<dbReference type="InterPro" id="IPR047055">
    <property type="entry name" value="MotA-like"/>
</dbReference>